<dbReference type="GO" id="GO:0009252">
    <property type="term" value="P:peptidoglycan biosynthetic process"/>
    <property type="evidence" value="ECO:0007669"/>
    <property type="project" value="UniProtKB-UniPathway"/>
</dbReference>
<evidence type="ECO:0000256" key="3">
    <source>
        <dbReference type="ARBA" id="ARBA00007090"/>
    </source>
</evidence>
<evidence type="ECO:0000256" key="23">
    <source>
        <dbReference type="ARBA" id="ARBA00034000"/>
    </source>
</evidence>
<evidence type="ECO:0000313" key="33">
    <source>
        <dbReference type="Proteomes" id="UP000217076"/>
    </source>
</evidence>
<organism evidence="32 33">
    <name type="scientific">Roseospirillum parvum</name>
    <dbReference type="NCBI Taxonomy" id="83401"/>
    <lineage>
        <taxon>Bacteria</taxon>
        <taxon>Pseudomonadati</taxon>
        <taxon>Pseudomonadota</taxon>
        <taxon>Alphaproteobacteria</taxon>
        <taxon>Rhodospirillales</taxon>
        <taxon>Rhodospirillaceae</taxon>
        <taxon>Roseospirillum</taxon>
    </lineage>
</organism>
<dbReference type="InterPro" id="IPR036950">
    <property type="entry name" value="PBP_transglycosylase"/>
</dbReference>
<feature type="region of interest" description="Disordered" evidence="27">
    <location>
        <begin position="833"/>
        <end position="905"/>
    </location>
</feature>
<evidence type="ECO:0000256" key="19">
    <source>
        <dbReference type="ARBA" id="ARBA00023136"/>
    </source>
</evidence>
<dbReference type="UniPathway" id="UPA00219"/>
<dbReference type="OrthoDB" id="9766909at2"/>
<comment type="similarity">
    <text evidence="3">In the C-terminal section; belongs to the transpeptidase family.</text>
</comment>
<dbReference type="GO" id="GO:0008955">
    <property type="term" value="F:peptidoglycan glycosyltransferase activity"/>
    <property type="evidence" value="ECO:0007669"/>
    <property type="project" value="UniProtKB-EC"/>
</dbReference>
<dbReference type="STRING" id="83401.SAMN05421742_101539"/>
<evidence type="ECO:0000256" key="5">
    <source>
        <dbReference type="ARBA" id="ARBA00012448"/>
    </source>
</evidence>
<keyword evidence="13 28" id="KW-0812">Transmembrane</keyword>
<dbReference type="PANTHER" id="PTHR32282">
    <property type="entry name" value="BINDING PROTEIN TRANSPEPTIDASE, PUTATIVE-RELATED"/>
    <property type="match status" value="1"/>
</dbReference>
<keyword evidence="10" id="KW-0645">Protease</keyword>
<keyword evidence="11" id="KW-0328">Glycosyltransferase</keyword>
<dbReference type="InterPro" id="IPR031376">
    <property type="entry name" value="PCB_OB"/>
</dbReference>
<keyword evidence="22" id="KW-0961">Cell wall biogenesis/degradation</keyword>
<feature type="transmembrane region" description="Helical" evidence="28">
    <location>
        <begin position="44"/>
        <end position="72"/>
    </location>
</feature>
<dbReference type="InterPro" id="IPR012338">
    <property type="entry name" value="Beta-lactam/transpept-like"/>
</dbReference>
<evidence type="ECO:0000256" key="24">
    <source>
        <dbReference type="ARBA" id="ARBA00044770"/>
    </source>
</evidence>
<evidence type="ECO:0000259" key="31">
    <source>
        <dbReference type="Pfam" id="PF17092"/>
    </source>
</evidence>
<dbReference type="EC" id="2.4.99.28" evidence="24"/>
<dbReference type="SUPFAM" id="SSF53955">
    <property type="entry name" value="Lysozyme-like"/>
    <property type="match status" value="1"/>
</dbReference>
<evidence type="ECO:0000256" key="10">
    <source>
        <dbReference type="ARBA" id="ARBA00022670"/>
    </source>
</evidence>
<evidence type="ECO:0000256" key="1">
    <source>
        <dbReference type="ARBA" id="ARBA00004249"/>
    </source>
</evidence>
<evidence type="ECO:0000256" key="2">
    <source>
        <dbReference type="ARBA" id="ARBA00004752"/>
    </source>
</evidence>
<keyword evidence="9" id="KW-0121">Carboxypeptidase</keyword>
<dbReference type="GO" id="GO:0009002">
    <property type="term" value="F:serine-type D-Ala-D-Ala carboxypeptidase activity"/>
    <property type="evidence" value="ECO:0007669"/>
    <property type="project" value="UniProtKB-EC"/>
</dbReference>
<keyword evidence="17" id="KW-0573">Peptidoglycan synthesis</keyword>
<evidence type="ECO:0000256" key="28">
    <source>
        <dbReference type="SAM" id="Phobius"/>
    </source>
</evidence>
<dbReference type="NCBIfam" id="TIGR02074">
    <property type="entry name" value="PBP_1a_fam"/>
    <property type="match status" value="1"/>
</dbReference>
<dbReference type="Gene3D" id="1.10.3810.10">
    <property type="entry name" value="Biosynthetic peptidoglycan transglycosylase-like"/>
    <property type="match status" value="1"/>
</dbReference>
<evidence type="ECO:0000313" key="32">
    <source>
        <dbReference type="EMBL" id="SDG54745.1"/>
    </source>
</evidence>
<reference evidence="33" key="1">
    <citation type="submission" date="2016-10" db="EMBL/GenBank/DDBJ databases">
        <authorList>
            <person name="Varghese N."/>
            <person name="Submissions S."/>
        </authorList>
    </citation>
    <scope>NUCLEOTIDE SEQUENCE [LARGE SCALE GENOMIC DNA]</scope>
    <source>
        <strain evidence="33">930I</strain>
    </source>
</reference>
<evidence type="ECO:0000256" key="20">
    <source>
        <dbReference type="ARBA" id="ARBA00023251"/>
    </source>
</evidence>
<dbReference type="EC" id="3.4.16.4" evidence="5"/>
<keyword evidence="12" id="KW-0808">Transferase</keyword>
<evidence type="ECO:0000256" key="13">
    <source>
        <dbReference type="ARBA" id="ARBA00022692"/>
    </source>
</evidence>
<gene>
    <name evidence="32" type="ORF">SAMN05421742_101539</name>
</gene>
<comment type="pathway">
    <text evidence="2">Cell wall biogenesis; peptidoglycan biosynthesis.</text>
</comment>
<dbReference type="Pfam" id="PF00905">
    <property type="entry name" value="Transpeptidase"/>
    <property type="match status" value="1"/>
</dbReference>
<evidence type="ECO:0000256" key="15">
    <source>
        <dbReference type="ARBA" id="ARBA00022960"/>
    </source>
</evidence>
<sequence>MSSDRPRKKAPPPPRPKAPSEAREELRPEPRPPRREPRRPRRRGVLGGLLIVFFNLVFLGLIGALAGGLFIFHHFGRDLPDYRRLSEYEPAVMTRIYAGNGQLITEYAVEKRVFVPINAIPELVKDAFISAEDQNFYRHVGVDPQGLARAVVTNLRNIGSGRRPEGASTITQQVAKNFLLTNEVSIERKIKEAILALRIERAYSKDQILELYLNEIYLGFESYGVAAAAMNYFNKSLDELTVAEAAYLAALPKAPNNYHPFRKPEAAVARRNWVIGRLLEDGRLGAEEAAAARAEPLVVEQSLDPTFVDAGAYFAEEVRRELVDRYGEDALYKGGLAVRTTLEPRLQEIATRVLRDGLITYDRRHGWRGPLARLDVAEEAAPTAWQPALAAVPGPEDLPATWRLAVVLKVGRGDVTVGLADGGTANLPFRELLWARPWRQEQRLGPAVNVASDVLAVGDVVAVEPVTSYSYVKDNQRVTGDYPEGTVALRQLPAIEGALVALDPHTGRVLAMVGGFSQKRSEFNRATQAQRQPGSAFKPFIYLAALEQGYAPTDKVIDGPIVIDQGPGLPKWKPANYTNDFLGPTTLRRGVEKSRNLMTVRLAQQIGMPVIADTARRFGINDNLPQVLSMALGAGETTVLDLTAAYGMLVNGGKKITPTLVDRIQDRTGATIFRHDTRPCDGCAGVFWTGQDMPAIPDTRPRVADPLSAYQMVSILEGVVKYGTGQRIAAVGKPLAGKTGTTNEYRDAWFVGFSPDLAVGVYTGFDEPATLGPREAGSRVAGPIFKDFMEEALANAPPTPFRVPEGIRLIRINHETGARARRGDERVILEAFKPGQAPPDPTGRPIDHLPAYAQPARELPERAAPGVPSFTPPEGREGTVSQPATRPAPPLQPTSPSAPQAGGLY</sequence>
<evidence type="ECO:0000256" key="26">
    <source>
        <dbReference type="ARBA" id="ARBA00060592"/>
    </source>
</evidence>
<dbReference type="InterPro" id="IPR001264">
    <property type="entry name" value="Glyco_trans_51"/>
</dbReference>
<dbReference type="FunFam" id="1.10.3810.10:FF:000003">
    <property type="entry name" value="Penicillin-binding protein 1a"/>
    <property type="match status" value="1"/>
</dbReference>
<keyword evidence="14" id="KW-0378">Hydrolase</keyword>
<dbReference type="SUPFAM" id="SSF56601">
    <property type="entry name" value="beta-lactamase/transpeptidase-like"/>
    <property type="match status" value="1"/>
</dbReference>
<feature type="domain" description="Glycosyl transferase family 51" evidence="30">
    <location>
        <begin position="101"/>
        <end position="277"/>
    </location>
</feature>
<keyword evidence="19 28" id="KW-0472">Membrane</keyword>
<name>A0A1G7V4D3_9PROT</name>
<comment type="catalytic activity">
    <reaction evidence="23">
        <text>Preferential cleavage: (Ac)2-L-Lys-D-Ala-|-D-Ala. Also transpeptidation of peptidyl-alanyl moieties that are N-acyl substituents of D-alanine.</text>
        <dbReference type="EC" id="3.4.16.4"/>
    </reaction>
</comment>
<feature type="compositionally biased region" description="Basic residues" evidence="27">
    <location>
        <begin position="1"/>
        <end position="10"/>
    </location>
</feature>
<dbReference type="InterPro" id="IPR001460">
    <property type="entry name" value="PCN-bd_Tpept"/>
</dbReference>
<evidence type="ECO:0000259" key="30">
    <source>
        <dbReference type="Pfam" id="PF00912"/>
    </source>
</evidence>
<comment type="pathway">
    <text evidence="26">Glycan biosynthesis.</text>
</comment>
<dbReference type="GO" id="GO:0046677">
    <property type="term" value="P:response to antibiotic"/>
    <property type="evidence" value="ECO:0007669"/>
    <property type="project" value="UniProtKB-KW"/>
</dbReference>
<feature type="compositionally biased region" description="Basic and acidic residues" evidence="27">
    <location>
        <begin position="18"/>
        <end position="35"/>
    </location>
</feature>
<dbReference type="Gene3D" id="3.40.710.10">
    <property type="entry name" value="DD-peptidase/beta-lactamase superfamily"/>
    <property type="match status" value="2"/>
</dbReference>
<evidence type="ECO:0000256" key="12">
    <source>
        <dbReference type="ARBA" id="ARBA00022679"/>
    </source>
</evidence>
<dbReference type="Pfam" id="PF00912">
    <property type="entry name" value="Transgly"/>
    <property type="match status" value="1"/>
</dbReference>
<feature type="domain" description="Penicillin-binding protein transpeptidase" evidence="29">
    <location>
        <begin position="497"/>
        <end position="790"/>
    </location>
</feature>
<keyword evidence="7" id="KW-1003">Cell membrane</keyword>
<evidence type="ECO:0000256" key="22">
    <source>
        <dbReference type="ARBA" id="ARBA00023316"/>
    </source>
</evidence>
<accession>A0A1G7V4D3</accession>
<feature type="region of interest" description="Disordered" evidence="27">
    <location>
        <begin position="1"/>
        <end position="40"/>
    </location>
</feature>
<dbReference type="GO" id="GO:0008658">
    <property type="term" value="F:penicillin binding"/>
    <property type="evidence" value="ECO:0007669"/>
    <property type="project" value="InterPro"/>
</dbReference>
<comment type="subcellular location">
    <subcellularLocation>
        <location evidence="1">Cell inner membrane</location>
        <topology evidence="1">Single-pass type II membrane protein</topology>
    </subcellularLocation>
</comment>
<evidence type="ECO:0000256" key="25">
    <source>
        <dbReference type="ARBA" id="ARBA00049902"/>
    </source>
</evidence>
<keyword evidence="20" id="KW-0046">Antibiotic resistance</keyword>
<evidence type="ECO:0000256" key="27">
    <source>
        <dbReference type="SAM" id="MobiDB-lite"/>
    </source>
</evidence>
<protein>
    <recommendedName>
        <fullName evidence="6">Penicillin-binding protein 1A</fullName>
        <ecNumber evidence="24">2.4.99.28</ecNumber>
        <ecNumber evidence="5">3.4.16.4</ecNumber>
    </recommendedName>
</protein>
<keyword evidence="8" id="KW-0997">Cell inner membrane</keyword>
<dbReference type="Pfam" id="PF17092">
    <property type="entry name" value="PCB_OB"/>
    <property type="match status" value="1"/>
</dbReference>
<proteinExistence type="inferred from homology"/>
<dbReference type="InterPro" id="IPR023346">
    <property type="entry name" value="Lysozyme-like_dom_sf"/>
</dbReference>
<evidence type="ECO:0000256" key="18">
    <source>
        <dbReference type="ARBA" id="ARBA00022989"/>
    </source>
</evidence>
<keyword evidence="18 28" id="KW-1133">Transmembrane helix</keyword>
<feature type="domain" description="Penicillin-binding protein OB-like" evidence="31">
    <location>
        <begin position="367"/>
        <end position="495"/>
    </location>
</feature>
<evidence type="ECO:0000256" key="6">
    <source>
        <dbReference type="ARBA" id="ARBA00018638"/>
    </source>
</evidence>
<dbReference type="Proteomes" id="UP000217076">
    <property type="component" value="Unassembled WGS sequence"/>
</dbReference>
<dbReference type="GO" id="GO:0030288">
    <property type="term" value="C:outer membrane-bounded periplasmic space"/>
    <property type="evidence" value="ECO:0007669"/>
    <property type="project" value="TreeGrafter"/>
</dbReference>
<keyword evidence="33" id="KW-1185">Reference proteome</keyword>
<dbReference type="Gene3D" id="2.40.50.140">
    <property type="entry name" value="Nucleic acid-binding proteins"/>
    <property type="match status" value="1"/>
</dbReference>
<evidence type="ECO:0000256" key="4">
    <source>
        <dbReference type="ARBA" id="ARBA00007739"/>
    </source>
</evidence>
<dbReference type="GO" id="GO:0071555">
    <property type="term" value="P:cell wall organization"/>
    <property type="evidence" value="ECO:0007669"/>
    <property type="project" value="UniProtKB-KW"/>
</dbReference>
<dbReference type="GO" id="GO:0008360">
    <property type="term" value="P:regulation of cell shape"/>
    <property type="evidence" value="ECO:0007669"/>
    <property type="project" value="UniProtKB-KW"/>
</dbReference>
<evidence type="ECO:0000256" key="17">
    <source>
        <dbReference type="ARBA" id="ARBA00022984"/>
    </source>
</evidence>
<evidence type="ECO:0000256" key="11">
    <source>
        <dbReference type="ARBA" id="ARBA00022676"/>
    </source>
</evidence>
<evidence type="ECO:0000256" key="8">
    <source>
        <dbReference type="ARBA" id="ARBA00022519"/>
    </source>
</evidence>
<comment type="catalytic activity">
    <reaction evidence="25">
        <text>[GlcNAc-(1-&gt;4)-Mur2Ac(oyl-L-Ala-gamma-D-Glu-L-Lys-D-Ala-D-Ala)](n)-di-trans,octa-cis-undecaprenyl diphosphate + beta-D-GlcNAc-(1-&gt;4)-Mur2Ac(oyl-L-Ala-gamma-D-Glu-L-Lys-D-Ala-D-Ala)-di-trans,octa-cis-undecaprenyl diphosphate = [GlcNAc-(1-&gt;4)-Mur2Ac(oyl-L-Ala-gamma-D-Glu-L-Lys-D-Ala-D-Ala)](n+1)-di-trans,octa-cis-undecaprenyl diphosphate + di-trans,octa-cis-undecaprenyl diphosphate + H(+)</text>
        <dbReference type="Rhea" id="RHEA:23708"/>
        <dbReference type="Rhea" id="RHEA-COMP:9602"/>
        <dbReference type="Rhea" id="RHEA-COMP:9603"/>
        <dbReference type="ChEBI" id="CHEBI:15378"/>
        <dbReference type="ChEBI" id="CHEBI:58405"/>
        <dbReference type="ChEBI" id="CHEBI:60033"/>
        <dbReference type="ChEBI" id="CHEBI:78435"/>
        <dbReference type="EC" id="2.4.99.28"/>
    </reaction>
</comment>
<evidence type="ECO:0000259" key="29">
    <source>
        <dbReference type="Pfam" id="PF00905"/>
    </source>
</evidence>
<comment type="similarity">
    <text evidence="4">In the N-terminal section; belongs to the glycosyltransferase 51 family.</text>
</comment>
<dbReference type="EMBL" id="FNCV01000001">
    <property type="protein sequence ID" value="SDG54745.1"/>
    <property type="molecule type" value="Genomic_DNA"/>
</dbReference>
<evidence type="ECO:0000256" key="9">
    <source>
        <dbReference type="ARBA" id="ARBA00022645"/>
    </source>
</evidence>
<evidence type="ECO:0000256" key="14">
    <source>
        <dbReference type="ARBA" id="ARBA00022801"/>
    </source>
</evidence>
<dbReference type="GO" id="GO:0006508">
    <property type="term" value="P:proteolysis"/>
    <property type="evidence" value="ECO:0007669"/>
    <property type="project" value="UniProtKB-KW"/>
</dbReference>
<evidence type="ECO:0000256" key="7">
    <source>
        <dbReference type="ARBA" id="ARBA00022475"/>
    </source>
</evidence>
<evidence type="ECO:0000256" key="16">
    <source>
        <dbReference type="ARBA" id="ARBA00022968"/>
    </source>
</evidence>
<dbReference type="InterPro" id="IPR050396">
    <property type="entry name" value="Glycosyltr_51/Transpeptidase"/>
</dbReference>
<evidence type="ECO:0000256" key="21">
    <source>
        <dbReference type="ARBA" id="ARBA00023268"/>
    </source>
</evidence>
<dbReference type="RefSeq" id="WP_092614971.1">
    <property type="nucleotide sequence ID" value="NZ_FNCV01000001.1"/>
</dbReference>
<dbReference type="InterPro" id="IPR012340">
    <property type="entry name" value="NA-bd_OB-fold"/>
</dbReference>
<keyword evidence="21" id="KW-0511">Multifunctional enzyme</keyword>
<keyword evidence="16" id="KW-0735">Signal-anchor</keyword>
<dbReference type="AlphaFoldDB" id="A0A1G7V4D3"/>
<dbReference type="GO" id="GO:0005886">
    <property type="term" value="C:plasma membrane"/>
    <property type="evidence" value="ECO:0007669"/>
    <property type="project" value="UniProtKB-SubCell"/>
</dbReference>
<keyword evidence="15" id="KW-0133">Cell shape</keyword>
<dbReference type="PANTHER" id="PTHR32282:SF27">
    <property type="entry name" value="PENICILLIN-BINDING PROTEIN 1A"/>
    <property type="match status" value="1"/>
</dbReference>